<gene>
    <name evidence="1" type="ORF">MNB_SV-5-281</name>
</gene>
<dbReference type="EMBL" id="FPKX01000004">
    <property type="protein sequence ID" value="SFZ97352.1"/>
    <property type="molecule type" value="Genomic_DNA"/>
</dbReference>
<protein>
    <recommendedName>
        <fullName evidence="2">TIGR04219 family outer membrane beta-barrel protein</fullName>
    </recommendedName>
</protein>
<evidence type="ECO:0008006" key="2">
    <source>
        <dbReference type="Google" id="ProtNLM"/>
    </source>
</evidence>
<organism evidence="1">
    <name type="scientific">hydrothermal vent metagenome</name>
    <dbReference type="NCBI Taxonomy" id="652676"/>
    <lineage>
        <taxon>unclassified sequences</taxon>
        <taxon>metagenomes</taxon>
        <taxon>ecological metagenomes</taxon>
    </lineage>
</organism>
<proteinExistence type="predicted"/>
<reference evidence="1" key="1">
    <citation type="submission" date="2016-10" db="EMBL/GenBank/DDBJ databases">
        <authorList>
            <person name="de Groot N.N."/>
        </authorList>
    </citation>
    <scope>NUCLEOTIDE SEQUENCE</scope>
</reference>
<dbReference type="InterPro" id="IPR026387">
    <property type="entry name" value="OMP_w_GlyGly"/>
</dbReference>
<dbReference type="NCBIfam" id="TIGR04219">
    <property type="entry name" value="OMP_w_GlyGly"/>
    <property type="match status" value="1"/>
</dbReference>
<dbReference type="AlphaFoldDB" id="A0A1W1EBE7"/>
<name>A0A1W1EBE7_9ZZZZ</name>
<sequence length="257" mass="28300">MITKHMKKVSILALLCITSTYADIIGGEISVGTYAHNPSGTASYSIPQVGIGSEASLEETFGWETDNDFMFKAYIEHPIPFIPNFKLGHTHFKHSGSGLSKDFTWGNLVDFSGKLDSSIDMGMTDATAYYEVLDNYIELDLGLTLRYLFGDITLTPTTTASTVSDLTSYSILVPMVYGKVRLNIPSTNFAVQLETNVANYSDTTLYDYEIGVRYTFSSGLGIESGIKALHLESTDLVDGLNMDLDENGFYASVLWDF</sequence>
<evidence type="ECO:0000313" key="1">
    <source>
        <dbReference type="EMBL" id="SFZ97352.1"/>
    </source>
</evidence>
<accession>A0A1W1EBE7</accession>